<evidence type="ECO:0000313" key="11">
    <source>
        <dbReference type="EMBL" id="KAK0611444.1"/>
    </source>
</evidence>
<protein>
    <recommendedName>
        <fullName evidence="10">Endo-chitosanase</fullName>
        <ecNumber evidence="10">3.2.1.132</ecNumber>
    </recommendedName>
</protein>
<dbReference type="EC" id="3.2.1.132" evidence="10"/>
<dbReference type="InterPro" id="IPR009939">
    <property type="entry name" value="Chitosanase_fungal"/>
</dbReference>
<evidence type="ECO:0000256" key="10">
    <source>
        <dbReference type="RuleBase" id="RU361208"/>
    </source>
</evidence>
<sequence length="257" mass="27124">MHPTTTKFFTILFIAASGTAARDVPPNIRSLYHAIKESASCSDPLANGFWSSDNGANTFTYCGDHLHDKGIIYIQGDNGALADMDIDCDGEQGGPADDGRCDIVGDTQDVTAFQDIVAGYGKGVKDLNANVHPYVVFGNTGDKDGWITFDPQEYGIEPLSLMAVVCGDQLIYGVWGDINGDDGAYPVVGEASISLATACYGDGVTGENGHIDEDVLYIAFAGSNAVPGADGANWAVKSYGDFERSIKDLGDTLISKL</sequence>
<evidence type="ECO:0000256" key="9">
    <source>
        <dbReference type="ARBA" id="ARBA00023326"/>
    </source>
</evidence>
<evidence type="ECO:0000313" key="12">
    <source>
        <dbReference type="Proteomes" id="UP001175000"/>
    </source>
</evidence>
<name>A0AA39U5F7_9PEZI</name>
<dbReference type="PANTHER" id="PTHR42061:SF6">
    <property type="entry name" value="ENDO-CHITOSANASE"/>
    <property type="match status" value="1"/>
</dbReference>
<proteinExistence type="inferred from homology"/>
<dbReference type="EMBL" id="JAULSU010000007">
    <property type="protein sequence ID" value="KAK0611444.1"/>
    <property type="molecule type" value="Genomic_DNA"/>
</dbReference>
<evidence type="ECO:0000256" key="6">
    <source>
        <dbReference type="ARBA" id="ARBA00022801"/>
    </source>
</evidence>
<dbReference type="AlphaFoldDB" id="A0AA39U5F7"/>
<comment type="subcellular location">
    <subcellularLocation>
        <location evidence="2 10">Secreted</location>
    </subcellularLocation>
</comment>
<feature type="chain" id="PRO_5041487979" description="Endo-chitosanase" evidence="10">
    <location>
        <begin position="22"/>
        <end position="257"/>
    </location>
</feature>
<keyword evidence="12" id="KW-1185">Reference proteome</keyword>
<reference evidence="11" key="1">
    <citation type="submission" date="2023-06" db="EMBL/GenBank/DDBJ databases">
        <title>Genome-scale phylogeny and comparative genomics of the fungal order Sordariales.</title>
        <authorList>
            <consortium name="Lawrence Berkeley National Laboratory"/>
            <person name="Hensen N."/>
            <person name="Bonometti L."/>
            <person name="Westerberg I."/>
            <person name="Brannstrom I.O."/>
            <person name="Guillou S."/>
            <person name="Cros-Aarteil S."/>
            <person name="Calhoun S."/>
            <person name="Haridas S."/>
            <person name="Kuo A."/>
            <person name="Mondo S."/>
            <person name="Pangilinan J."/>
            <person name="Riley R."/>
            <person name="Labutti K."/>
            <person name="Andreopoulos B."/>
            <person name="Lipzen A."/>
            <person name="Chen C."/>
            <person name="Yanf M."/>
            <person name="Daum C."/>
            <person name="Ng V."/>
            <person name="Clum A."/>
            <person name="Steindorff A."/>
            <person name="Ohm R."/>
            <person name="Martin F."/>
            <person name="Silar P."/>
            <person name="Natvig D."/>
            <person name="Lalanne C."/>
            <person name="Gautier V."/>
            <person name="Ament-Velasquez S.L."/>
            <person name="Kruys A."/>
            <person name="Hutchinson M.I."/>
            <person name="Powell A.J."/>
            <person name="Barry K."/>
            <person name="Miller A.N."/>
            <person name="Grigoriev I.V."/>
            <person name="Debuchy R."/>
            <person name="Gladieux P."/>
            <person name="Thoren M.H."/>
            <person name="Johannesson H."/>
        </authorList>
    </citation>
    <scope>NUCLEOTIDE SEQUENCE</scope>
    <source>
        <strain evidence="11">CBS 606.72</strain>
    </source>
</reference>
<keyword evidence="5 10" id="KW-0732">Signal</keyword>
<accession>A0AA39U5F7</accession>
<dbReference type="GO" id="GO:0016977">
    <property type="term" value="F:chitosanase activity"/>
    <property type="evidence" value="ECO:0007669"/>
    <property type="project" value="UniProtKB-EC"/>
</dbReference>
<organism evidence="11 12">
    <name type="scientific">Immersiella caudata</name>
    <dbReference type="NCBI Taxonomy" id="314043"/>
    <lineage>
        <taxon>Eukaryota</taxon>
        <taxon>Fungi</taxon>
        <taxon>Dikarya</taxon>
        <taxon>Ascomycota</taxon>
        <taxon>Pezizomycotina</taxon>
        <taxon>Sordariomycetes</taxon>
        <taxon>Sordariomycetidae</taxon>
        <taxon>Sordariales</taxon>
        <taxon>Lasiosphaeriaceae</taxon>
        <taxon>Immersiella</taxon>
    </lineage>
</organism>
<keyword evidence="8 10" id="KW-0326">Glycosidase</keyword>
<comment type="caution">
    <text evidence="11">The sequence shown here is derived from an EMBL/GenBank/DDBJ whole genome shotgun (WGS) entry which is preliminary data.</text>
</comment>
<feature type="signal peptide" evidence="10">
    <location>
        <begin position="1"/>
        <end position="21"/>
    </location>
</feature>
<comment type="function">
    <text evidence="10">Chitosanase catalyzing the endo-type cleavage of chitosan, the deacylated form of chitin. Chitosanase may be crucial in the degradation of the deacetylated portion of chitin in the fungal cell wall.</text>
</comment>
<keyword evidence="7" id="KW-0119">Carbohydrate metabolism</keyword>
<evidence type="ECO:0000256" key="8">
    <source>
        <dbReference type="ARBA" id="ARBA00023295"/>
    </source>
</evidence>
<dbReference type="Pfam" id="PF07335">
    <property type="entry name" value="Glyco_hydro_75"/>
    <property type="match status" value="1"/>
</dbReference>
<evidence type="ECO:0000256" key="5">
    <source>
        <dbReference type="ARBA" id="ARBA00022729"/>
    </source>
</evidence>
<keyword evidence="4" id="KW-0964">Secreted</keyword>
<dbReference type="Proteomes" id="UP001175000">
    <property type="component" value="Unassembled WGS sequence"/>
</dbReference>
<evidence type="ECO:0000256" key="3">
    <source>
        <dbReference type="ARBA" id="ARBA00007799"/>
    </source>
</evidence>
<keyword evidence="6 10" id="KW-0378">Hydrolase</keyword>
<comment type="similarity">
    <text evidence="3 10">Belongs to the glycosyl hydrolase 75 family.</text>
</comment>
<dbReference type="GO" id="GO:0000272">
    <property type="term" value="P:polysaccharide catabolic process"/>
    <property type="evidence" value="ECO:0007669"/>
    <property type="project" value="UniProtKB-KW"/>
</dbReference>
<keyword evidence="9 10" id="KW-0624">Polysaccharide degradation</keyword>
<evidence type="ECO:0000256" key="4">
    <source>
        <dbReference type="ARBA" id="ARBA00022525"/>
    </source>
</evidence>
<evidence type="ECO:0000256" key="7">
    <source>
        <dbReference type="ARBA" id="ARBA00023277"/>
    </source>
</evidence>
<dbReference type="PANTHER" id="PTHR42061">
    <property type="entry name" value="ENDO-CHITOSANASE"/>
    <property type="match status" value="1"/>
</dbReference>
<evidence type="ECO:0000256" key="1">
    <source>
        <dbReference type="ARBA" id="ARBA00000405"/>
    </source>
</evidence>
<comment type="catalytic activity">
    <reaction evidence="1 10">
        <text>Endohydrolysis of beta-(1-&gt;4)-linkages between D-glucosamine residues in a partly acetylated chitosan.</text>
        <dbReference type="EC" id="3.2.1.132"/>
    </reaction>
</comment>
<gene>
    <name evidence="11" type="ORF">B0T14DRAFT_441730</name>
</gene>
<dbReference type="GO" id="GO:0005576">
    <property type="term" value="C:extracellular region"/>
    <property type="evidence" value="ECO:0007669"/>
    <property type="project" value="UniProtKB-SubCell"/>
</dbReference>
<evidence type="ECO:0000256" key="2">
    <source>
        <dbReference type="ARBA" id="ARBA00004613"/>
    </source>
</evidence>